<sequence>MIEPPAVLSDPLAAQVMQMYGPCTVLRLYQDDHLQREPSAASRVVLLNLGPAHALLESVTLEWFDGVGDRTTYFPFGTLIVPGDGKDLLSVEALPDIMALMGSPVVPGLPSTARAFRLHARVAVPGTVLDVRLIVKPLSVLTDGQGFFGVVVDTHRPPTP</sequence>
<evidence type="ECO:0000313" key="1">
    <source>
        <dbReference type="EMBL" id="MFC3834339.1"/>
    </source>
</evidence>
<keyword evidence="2" id="KW-1185">Reference proteome</keyword>
<evidence type="ECO:0000313" key="2">
    <source>
        <dbReference type="Proteomes" id="UP001595803"/>
    </source>
</evidence>
<proteinExistence type="predicted"/>
<organism evidence="1 2">
    <name type="scientific">Deinococcus rufus</name>
    <dbReference type="NCBI Taxonomy" id="2136097"/>
    <lineage>
        <taxon>Bacteria</taxon>
        <taxon>Thermotogati</taxon>
        <taxon>Deinococcota</taxon>
        <taxon>Deinococci</taxon>
        <taxon>Deinococcales</taxon>
        <taxon>Deinococcaceae</taxon>
        <taxon>Deinococcus</taxon>
    </lineage>
</organism>
<protein>
    <submittedName>
        <fullName evidence="1">Uncharacterized protein</fullName>
    </submittedName>
</protein>
<name>A0ABV7ZE03_9DEIO</name>
<dbReference type="Proteomes" id="UP001595803">
    <property type="component" value="Unassembled WGS sequence"/>
</dbReference>
<accession>A0ABV7ZE03</accession>
<dbReference type="EMBL" id="JBHRZG010000022">
    <property type="protein sequence ID" value="MFC3834339.1"/>
    <property type="molecule type" value="Genomic_DNA"/>
</dbReference>
<reference evidence="2" key="1">
    <citation type="journal article" date="2019" name="Int. J. Syst. Evol. Microbiol.">
        <title>The Global Catalogue of Microorganisms (GCM) 10K type strain sequencing project: providing services to taxonomists for standard genome sequencing and annotation.</title>
        <authorList>
            <consortium name="The Broad Institute Genomics Platform"/>
            <consortium name="The Broad Institute Genome Sequencing Center for Infectious Disease"/>
            <person name="Wu L."/>
            <person name="Ma J."/>
        </authorList>
    </citation>
    <scope>NUCLEOTIDE SEQUENCE [LARGE SCALE GENOMIC DNA]</scope>
    <source>
        <strain evidence="2">CCTCC AB 2017081</strain>
    </source>
</reference>
<dbReference type="RefSeq" id="WP_380102877.1">
    <property type="nucleotide sequence ID" value="NZ_JBHRZG010000022.1"/>
</dbReference>
<comment type="caution">
    <text evidence="1">The sequence shown here is derived from an EMBL/GenBank/DDBJ whole genome shotgun (WGS) entry which is preliminary data.</text>
</comment>
<gene>
    <name evidence="1" type="ORF">ACFOSB_15910</name>
</gene>